<keyword evidence="10" id="KW-1015">Disulfide bond</keyword>
<evidence type="ECO:0000259" key="13">
    <source>
        <dbReference type="PROSITE" id="PS52035"/>
    </source>
</evidence>
<dbReference type="PANTHER" id="PTHR11705:SF91">
    <property type="entry name" value="FI01817P-RELATED"/>
    <property type="match status" value="1"/>
</dbReference>
<dbReference type="InterPro" id="IPR057246">
    <property type="entry name" value="CARBOXYPEPT_ZN_1"/>
</dbReference>
<dbReference type="InterPro" id="IPR003146">
    <property type="entry name" value="M14A_act_pep"/>
</dbReference>
<dbReference type="SUPFAM" id="SSF54897">
    <property type="entry name" value="Protease propeptides/inhibitors"/>
    <property type="match status" value="1"/>
</dbReference>
<dbReference type="PANTHER" id="PTHR11705">
    <property type="entry name" value="PROTEASE FAMILY M14 CARBOXYPEPTIDASE A,B"/>
    <property type="match status" value="1"/>
</dbReference>
<dbReference type="GO" id="GO:0006508">
    <property type="term" value="P:proteolysis"/>
    <property type="evidence" value="ECO:0007669"/>
    <property type="project" value="UniProtKB-KW"/>
</dbReference>
<evidence type="ECO:0000256" key="3">
    <source>
        <dbReference type="ARBA" id="ARBA00022645"/>
    </source>
</evidence>
<evidence type="ECO:0000256" key="6">
    <source>
        <dbReference type="ARBA" id="ARBA00022729"/>
    </source>
</evidence>
<comment type="caution">
    <text evidence="11">Lacks conserved residue(s) required for the propagation of feature annotation.</text>
</comment>
<evidence type="ECO:0000256" key="5">
    <source>
        <dbReference type="ARBA" id="ARBA00022723"/>
    </source>
</evidence>
<dbReference type="SMART" id="SM00631">
    <property type="entry name" value="Zn_pept"/>
    <property type="match status" value="1"/>
</dbReference>
<evidence type="ECO:0000256" key="7">
    <source>
        <dbReference type="ARBA" id="ARBA00022801"/>
    </source>
</evidence>
<reference evidence="14" key="2">
    <citation type="submission" date="2022-10" db="EMBL/GenBank/DDBJ databases">
        <authorList>
            <consortium name="ENA_rothamsted_submissions"/>
            <consortium name="culmorum"/>
            <person name="King R."/>
        </authorList>
    </citation>
    <scope>NUCLEOTIDE SEQUENCE</scope>
</reference>
<sequence length="489" mass="57617">MDSDSDLEVLTPPEIRETEKQTIDTQRLTETDKDIQIHTDTYRYRQRQTDTDRDRQRQTETDRDRQRQTETDRDRQRQTETDRDRQRQTETDRDRQRQTETDRDRQRQTETDRDRQRQTETDRDRQRQTETDRDRQRQTETDRDRQRQTETARDRQRQTETDSYTQRHTETLDRQKHKEVDREIKRDTQRKSDEEVPFEIEEPEPVLKNIEYQDESNSTNVETAVDEEIVGNADTTVNAEIAENATETTSDAEPSLRVSYTGNQLWKTFVGSTEELRVISNLKREKDISTWGGNHSCVDILVKPESLEKVSNALSKGNIKYEIVIKDLQKAIDEENPPVNEETNDRKGYRLTWKAYHGWTDIHSYLDYVAETYPDLCTLRTIGQSVEGKPIKVLKISNGKPSNKAVWIDGGIHAREWISPATATYLINHLVSNLENEPPYMREIDWYFAPLLNPDGYEYSHKVDRLWRKNRGGGGLGNCRGTDLNRNFG</sequence>
<dbReference type="GO" id="GO:0004181">
    <property type="term" value="F:metallocarboxypeptidase activity"/>
    <property type="evidence" value="ECO:0007669"/>
    <property type="project" value="InterPro"/>
</dbReference>
<dbReference type="FunFam" id="3.40.630.10:FF:000084">
    <property type="entry name" value="Carboxypeptidase B2"/>
    <property type="match status" value="1"/>
</dbReference>
<dbReference type="AlphaFoldDB" id="A0A9N9SD70"/>
<keyword evidence="8" id="KW-0862">Zinc</keyword>
<evidence type="ECO:0000313" key="15">
    <source>
        <dbReference type="Proteomes" id="UP001153737"/>
    </source>
</evidence>
<evidence type="ECO:0000256" key="2">
    <source>
        <dbReference type="ARBA" id="ARBA00005988"/>
    </source>
</evidence>
<protein>
    <recommendedName>
        <fullName evidence="13">Peptidase M14 domain-containing protein</fullName>
    </recommendedName>
</protein>
<dbReference type="Gene3D" id="3.40.630.10">
    <property type="entry name" value="Zn peptidases"/>
    <property type="match status" value="1"/>
</dbReference>
<keyword evidence="15" id="KW-1185">Reference proteome</keyword>
<dbReference type="PROSITE" id="PS00132">
    <property type="entry name" value="CARBOXYPEPT_ZN_1"/>
    <property type="match status" value="1"/>
</dbReference>
<dbReference type="GO" id="GO:0008270">
    <property type="term" value="F:zinc ion binding"/>
    <property type="evidence" value="ECO:0007669"/>
    <property type="project" value="InterPro"/>
</dbReference>
<dbReference type="Gene3D" id="3.30.70.340">
    <property type="entry name" value="Metallocarboxypeptidase-like"/>
    <property type="match status" value="1"/>
</dbReference>
<comment type="cofactor">
    <cofactor evidence="1">
        <name>Zn(2+)</name>
        <dbReference type="ChEBI" id="CHEBI:29105"/>
    </cofactor>
</comment>
<evidence type="ECO:0000256" key="1">
    <source>
        <dbReference type="ARBA" id="ARBA00001947"/>
    </source>
</evidence>
<evidence type="ECO:0000256" key="12">
    <source>
        <dbReference type="SAM" id="MobiDB-lite"/>
    </source>
</evidence>
<accession>A0A9N9SD70</accession>
<feature type="compositionally biased region" description="Acidic residues" evidence="12">
    <location>
        <begin position="195"/>
        <end position="204"/>
    </location>
</feature>
<dbReference type="OrthoDB" id="3626597at2759"/>
<dbReference type="GO" id="GO:0005615">
    <property type="term" value="C:extracellular space"/>
    <property type="evidence" value="ECO:0007669"/>
    <property type="project" value="TreeGrafter"/>
</dbReference>
<feature type="region of interest" description="Disordered" evidence="12">
    <location>
        <begin position="1"/>
        <end position="236"/>
    </location>
</feature>
<dbReference type="Pfam" id="PF02244">
    <property type="entry name" value="Propep_M14"/>
    <property type="match status" value="1"/>
</dbReference>
<dbReference type="SUPFAM" id="SSF53187">
    <property type="entry name" value="Zn-dependent exopeptidases"/>
    <property type="match status" value="1"/>
</dbReference>
<keyword evidence="6" id="KW-0732">Signal</keyword>
<keyword evidence="7" id="KW-0378">Hydrolase</keyword>
<evidence type="ECO:0000256" key="4">
    <source>
        <dbReference type="ARBA" id="ARBA00022670"/>
    </source>
</evidence>
<reference evidence="14" key="1">
    <citation type="submission" date="2022-01" db="EMBL/GenBank/DDBJ databases">
        <authorList>
            <person name="King R."/>
        </authorList>
    </citation>
    <scope>NUCLEOTIDE SEQUENCE</scope>
</reference>
<feature type="compositionally biased region" description="Basic and acidic residues" evidence="12">
    <location>
        <begin position="14"/>
        <end position="194"/>
    </location>
</feature>
<dbReference type="EMBL" id="OU896722">
    <property type="protein sequence ID" value="CAG9817568.1"/>
    <property type="molecule type" value="Genomic_DNA"/>
</dbReference>
<evidence type="ECO:0000313" key="14">
    <source>
        <dbReference type="EMBL" id="CAG9817568.1"/>
    </source>
</evidence>
<dbReference type="InterPro" id="IPR000834">
    <property type="entry name" value="Peptidase_M14"/>
</dbReference>
<evidence type="ECO:0000256" key="10">
    <source>
        <dbReference type="ARBA" id="ARBA00023157"/>
    </source>
</evidence>
<dbReference type="PROSITE" id="PS52035">
    <property type="entry name" value="PEPTIDASE_M14"/>
    <property type="match status" value="1"/>
</dbReference>
<name>A0A9N9SD70_PHACE</name>
<comment type="similarity">
    <text evidence="2 11">Belongs to the peptidase M14 family.</text>
</comment>
<keyword evidence="4" id="KW-0645">Protease</keyword>
<evidence type="ECO:0000256" key="11">
    <source>
        <dbReference type="PROSITE-ProRule" id="PRU01379"/>
    </source>
</evidence>
<gene>
    <name evidence="14" type="ORF">PHAECO_LOCUS5323</name>
</gene>
<proteinExistence type="inferred from homology"/>
<dbReference type="InterPro" id="IPR036990">
    <property type="entry name" value="M14A-like_propep"/>
</dbReference>
<keyword evidence="9" id="KW-0482">Metalloprotease</keyword>
<dbReference type="Proteomes" id="UP001153737">
    <property type="component" value="Chromosome 16"/>
</dbReference>
<evidence type="ECO:0000256" key="8">
    <source>
        <dbReference type="ARBA" id="ARBA00022833"/>
    </source>
</evidence>
<dbReference type="PRINTS" id="PR00765">
    <property type="entry name" value="CRBOXYPTASEA"/>
</dbReference>
<organism evidence="14 15">
    <name type="scientific">Phaedon cochleariae</name>
    <name type="common">Mustard beetle</name>
    <dbReference type="NCBI Taxonomy" id="80249"/>
    <lineage>
        <taxon>Eukaryota</taxon>
        <taxon>Metazoa</taxon>
        <taxon>Ecdysozoa</taxon>
        <taxon>Arthropoda</taxon>
        <taxon>Hexapoda</taxon>
        <taxon>Insecta</taxon>
        <taxon>Pterygota</taxon>
        <taxon>Neoptera</taxon>
        <taxon>Endopterygota</taxon>
        <taxon>Coleoptera</taxon>
        <taxon>Polyphaga</taxon>
        <taxon>Cucujiformia</taxon>
        <taxon>Chrysomeloidea</taxon>
        <taxon>Chrysomelidae</taxon>
        <taxon>Chrysomelinae</taxon>
        <taxon>Chrysomelini</taxon>
        <taxon>Phaedon</taxon>
    </lineage>
</organism>
<keyword evidence="5" id="KW-0479">Metal-binding</keyword>
<evidence type="ECO:0000256" key="9">
    <source>
        <dbReference type="ARBA" id="ARBA00023049"/>
    </source>
</evidence>
<feature type="domain" description="Peptidase M14" evidence="13">
    <location>
        <begin position="355"/>
        <end position="489"/>
    </location>
</feature>
<keyword evidence="3" id="KW-0121">Carboxypeptidase</keyword>
<dbReference type="Pfam" id="PF00246">
    <property type="entry name" value="Peptidase_M14"/>
    <property type="match status" value="1"/>
</dbReference>